<evidence type="ECO:0000313" key="2">
    <source>
        <dbReference type="Proteomes" id="UP001500454"/>
    </source>
</evidence>
<gene>
    <name evidence="1" type="ORF">GCM10023186_45150</name>
</gene>
<accession>A0ABP8JNV3</accession>
<sequence length="81" mass="9180">MIKVTIKRTGSINPTDLAQKMMRQLEDSLTQDYRRKLAGVRCPAHGTQPHLELQPRPGGYNLKLLNECCPAFADLCEQKIK</sequence>
<organism evidence="1 2">
    <name type="scientific">Hymenobacter koreensis</name>
    <dbReference type="NCBI Taxonomy" id="1084523"/>
    <lineage>
        <taxon>Bacteria</taxon>
        <taxon>Pseudomonadati</taxon>
        <taxon>Bacteroidota</taxon>
        <taxon>Cytophagia</taxon>
        <taxon>Cytophagales</taxon>
        <taxon>Hymenobacteraceae</taxon>
        <taxon>Hymenobacter</taxon>
    </lineage>
</organism>
<reference evidence="2" key="1">
    <citation type="journal article" date="2019" name="Int. J. Syst. Evol. Microbiol.">
        <title>The Global Catalogue of Microorganisms (GCM) 10K type strain sequencing project: providing services to taxonomists for standard genome sequencing and annotation.</title>
        <authorList>
            <consortium name="The Broad Institute Genomics Platform"/>
            <consortium name="The Broad Institute Genome Sequencing Center for Infectious Disease"/>
            <person name="Wu L."/>
            <person name="Ma J."/>
        </authorList>
    </citation>
    <scope>NUCLEOTIDE SEQUENCE [LARGE SCALE GENOMIC DNA]</scope>
    <source>
        <strain evidence="2">JCM 17924</strain>
    </source>
</reference>
<protein>
    <submittedName>
        <fullName evidence="1">Uncharacterized protein</fullName>
    </submittedName>
</protein>
<proteinExistence type="predicted"/>
<evidence type="ECO:0000313" key="1">
    <source>
        <dbReference type="EMBL" id="GAA4393521.1"/>
    </source>
</evidence>
<dbReference type="Proteomes" id="UP001500454">
    <property type="component" value="Unassembled WGS sequence"/>
</dbReference>
<comment type="caution">
    <text evidence="1">The sequence shown here is derived from an EMBL/GenBank/DDBJ whole genome shotgun (WGS) entry which is preliminary data.</text>
</comment>
<name>A0ABP8JNV3_9BACT</name>
<dbReference type="RefSeq" id="WP_345227998.1">
    <property type="nucleotide sequence ID" value="NZ_BAABHA010000015.1"/>
</dbReference>
<keyword evidence="2" id="KW-1185">Reference proteome</keyword>
<dbReference type="EMBL" id="BAABHA010000015">
    <property type="protein sequence ID" value="GAA4393521.1"/>
    <property type="molecule type" value="Genomic_DNA"/>
</dbReference>